<evidence type="ECO:0000313" key="2">
    <source>
        <dbReference type="EMBL" id="CCJ80562.1"/>
    </source>
</evidence>
<comment type="caution">
    <text evidence="2">The sequence shown here is derived from an EMBL/GenBank/DDBJ whole genome shotgun (WGS) entry which is preliminary data.</text>
</comment>
<evidence type="ECO:0000313" key="3">
    <source>
        <dbReference type="Proteomes" id="UP000009342"/>
    </source>
</evidence>
<sequence length="340" mass="38109">MCSLCTFYPVSDFHMIKVGPQLISKIKIKCNLLDLLGTHAMPISERVKRIVWVRDGGCCAICRERLLIEDESGLSSQFIGEVAHIVAEQPEGPRGNSPLNLKQRNHESNLLLLCCNHHTEIDSGVEKFPTERLLELQREHSLWLKDKLKAENPWKTTLHNFYYLNVPRLLALAAHAGIKVDLSDYSKIIALHELGWNLNYLMMAFKNLFKQIEVKAITPKKLVELGYQARGSIVAFDQQFRTKNIEMPSSLGAYAQAVRGNASTDPQIYTSFSGIKATLIIDPRWITTTTAFVQFRPSGGRGNFAGFGIVNHVDETRISITPLVIGLPSNPFMEALYGSA</sequence>
<reference evidence="3" key="1">
    <citation type="journal article" date="2012" name="PLoS ONE">
        <title>Comparative analysis of genome sequences covering the seven cronobacter species.</title>
        <authorList>
            <person name="Joseph S."/>
            <person name="Desai P."/>
            <person name="Ji Y."/>
            <person name="Cummings C.A."/>
            <person name="Shih R."/>
            <person name="Degoricija L."/>
            <person name="Rico A."/>
            <person name="Brzoska P."/>
            <person name="Hamby S.E."/>
            <person name="Masood N."/>
            <person name="Hariri S."/>
            <person name="Sonbol H."/>
            <person name="Chuzhanova N."/>
            <person name="McClelland M."/>
            <person name="Furtado M.R."/>
            <person name="Forsythe S.J."/>
        </authorList>
    </citation>
    <scope>NUCLEOTIDE SEQUENCE [LARGE SCALE GENOMIC DNA]</scope>
    <source>
        <strain evidence="3">1210</strain>
    </source>
</reference>
<gene>
    <name evidence="2" type="ORF">BN134_1280</name>
</gene>
<dbReference type="Pfam" id="PF13391">
    <property type="entry name" value="HNH_2"/>
    <property type="match status" value="1"/>
</dbReference>
<evidence type="ECO:0000259" key="1">
    <source>
        <dbReference type="Pfam" id="PF13391"/>
    </source>
</evidence>
<proteinExistence type="predicted"/>
<accession>A0ABP1W5Q3</accession>
<dbReference type="EMBL" id="CAKZ01000064">
    <property type="protein sequence ID" value="CCJ80562.1"/>
    <property type="molecule type" value="Genomic_DNA"/>
</dbReference>
<organism evidence="2 3">
    <name type="scientific">Cronobacter dublinensis 1210</name>
    <dbReference type="NCBI Taxonomy" id="1208656"/>
    <lineage>
        <taxon>Bacteria</taxon>
        <taxon>Pseudomonadati</taxon>
        <taxon>Pseudomonadota</taxon>
        <taxon>Gammaproteobacteria</taxon>
        <taxon>Enterobacterales</taxon>
        <taxon>Enterobacteriaceae</taxon>
        <taxon>Cronobacter</taxon>
    </lineage>
</organism>
<dbReference type="InterPro" id="IPR003615">
    <property type="entry name" value="HNH_nuc"/>
</dbReference>
<name>A0ABP1W5Q3_9ENTR</name>
<dbReference type="CDD" id="cd00085">
    <property type="entry name" value="HNHc"/>
    <property type="match status" value="1"/>
</dbReference>
<feature type="domain" description="HNH nuclease" evidence="1">
    <location>
        <begin position="59"/>
        <end position="124"/>
    </location>
</feature>
<keyword evidence="3" id="KW-1185">Reference proteome</keyword>
<dbReference type="Proteomes" id="UP000009342">
    <property type="component" value="Unassembled WGS sequence"/>
</dbReference>
<protein>
    <recommendedName>
        <fullName evidence="1">HNH nuclease domain-containing protein</fullName>
    </recommendedName>
</protein>